<evidence type="ECO:0000256" key="3">
    <source>
        <dbReference type="ARBA" id="ARBA00022692"/>
    </source>
</evidence>
<evidence type="ECO:0000256" key="5">
    <source>
        <dbReference type="ARBA" id="ARBA00023136"/>
    </source>
</evidence>
<comment type="subcellular location">
    <subcellularLocation>
        <location evidence="1">Cell membrane</location>
        <topology evidence="1">Single-pass membrane protein</topology>
    </subcellularLocation>
</comment>
<keyword evidence="2" id="KW-1003">Cell membrane</keyword>
<keyword evidence="5 7" id="KW-0472">Membrane</keyword>
<gene>
    <name evidence="9" type="ORF">GII31_14575</name>
</gene>
<evidence type="ECO:0000256" key="7">
    <source>
        <dbReference type="SAM" id="Phobius"/>
    </source>
</evidence>
<dbReference type="Proteomes" id="UP001059836">
    <property type="component" value="Chromosome"/>
</dbReference>
<dbReference type="PANTHER" id="PTHR33885">
    <property type="entry name" value="PHAGE SHOCK PROTEIN C"/>
    <property type="match status" value="1"/>
</dbReference>
<evidence type="ECO:0000259" key="8">
    <source>
        <dbReference type="Pfam" id="PF04024"/>
    </source>
</evidence>
<keyword evidence="3 7" id="KW-0812">Transmembrane</keyword>
<evidence type="ECO:0000256" key="6">
    <source>
        <dbReference type="SAM" id="MobiDB-lite"/>
    </source>
</evidence>
<organism evidence="9 10">
    <name type="scientific">Gordonia pseudamarae</name>
    <dbReference type="NCBI Taxonomy" id="2831662"/>
    <lineage>
        <taxon>Bacteria</taxon>
        <taxon>Bacillati</taxon>
        <taxon>Actinomycetota</taxon>
        <taxon>Actinomycetes</taxon>
        <taxon>Mycobacteriales</taxon>
        <taxon>Gordoniaceae</taxon>
        <taxon>Gordonia</taxon>
    </lineage>
</organism>
<protein>
    <submittedName>
        <fullName evidence="9">PspC domain-containing protein</fullName>
    </submittedName>
</protein>
<dbReference type="RefSeq" id="WP_213244159.1">
    <property type="nucleotide sequence ID" value="NZ_CP045806.1"/>
</dbReference>
<proteinExistence type="predicted"/>
<dbReference type="PANTHER" id="PTHR33885:SF3">
    <property type="entry name" value="PHAGE SHOCK PROTEIN C"/>
    <property type="match status" value="1"/>
</dbReference>
<evidence type="ECO:0000256" key="2">
    <source>
        <dbReference type="ARBA" id="ARBA00022475"/>
    </source>
</evidence>
<dbReference type="InterPro" id="IPR007168">
    <property type="entry name" value="Phageshock_PspC_N"/>
</dbReference>
<feature type="region of interest" description="Disordered" evidence="6">
    <location>
        <begin position="1"/>
        <end position="58"/>
    </location>
</feature>
<feature type="domain" description="Phage shock protein PspC N-terminal" evidence="8">
    <location>
        <begin position="107"/>
        <end position="163"/>
    </location>
</feature>
<evidence type="ECO:0000313" key="10">
    <source>
        <dbReference type="Proteomes" id="UP001059836"/>
    </source>
</evidence>
<name>A0ABX6IJM5_9ACTN</name>
<feature type="transmembrane region" description="Helical" evidence="7">
    <location>
        <begin position="138"/>
        <end position="161"/>
    </location>
</feature>
<dbReference type="InterPro" id="IPR052027">
    <property type="entry name" value="PspC"/>
</dbReference>
<evidence type="ECO:0000313" key="9">
    <source>
        <dbReference type="EMBL" id="QHN35912.1"/>
    </source>
</evidence>
<sequence length="166" mass="16744">MSTSEPIGAAPATTPDLDKHPADEVSGGDRPAAAGQDADSGAGAGRIPDPSEVFPQLGRPTAFAGYVPSGPGTGTAGYTPGSFGVAAATGPSYAATPAAPGFGSDPKRLLRSRQDRWIGGVCGGIGEYFGWDPNLVRLAFALSILLPGPQLLVYLALWLVIPRAAA</sequence>
<dbReference type="EMBL" id="CP045809">
    <property type="protein sequence ID" value="QHN35912.1"/>
    <property type="molecule type" value="Genomic_DNA"/>
</dbReference>
<reference evidence="9" key="1">
    <citation type="journal article" date="2021" name="Nat. Microbiol.">
        <title>Cocultivation of an ultrasmall environmental parasitic bacterium with lytic ability against bacteria associated with wastewater foams.</title>
        <authorList>
            <person name="Batinovic S."/>
            <person name="Rose J.J.A."/>
            <person name="Ratcliffe J."/>
            <person name="Seviour R.J."/>
            <person name="Petrovski S."/>
        </authorList>
    </citation>
    <scope>NUCLEOTIDE SEQUENCE</scope>
    <source>
        <strain evidence="9">CON9</strain>
    </source>
</reference>
<keyword evidence="10" id="KW-1185">Reference proteome</keyword>
<evidence type="ECO:0000256" key="1">
    <source>
        <dbReference type="ARBA" id="ARBA00004162"/>
    </source>
</evidence>
<keyword evidence="4 7" id="KW-1133">Transmembrane helix</keyword>
<evidence type="ECO:0000256" key="4">
    <source>
        <dbReference type="ARBA" id="ARBA00022989"/>
    </source>
</evidence>
<feature type="compositionally biased region" description="Low complexity" evidence="6">
    <location>
        <begin position="32"/>
        <end position="41"/>
    </location>
</feature>
<dbReference type="Pfam" id="PF04024">
    <property type="entry name" value="PspC"/>
    <property type="match status" value="1"/>
</dbReference>
<accession>A0ABX6IJM5</accession>